<dbReference type="SMART" id="SM00346">
    <property type="entry name" value="HTH_ICLR"/>
    <property type="match status" value="1"/>
</dbReference>
<dbReference type="InterPro" id="IPR036390">
    <property type="entry name" value="WH_DNA-bd_sf"/>
</dbReference>
<evidence type="ECO:0000256" key="2">
    <source>
        <dbReference type="ARBA" id="ARBA00023125"/>
    </source>
</evidence>
<accession>A0ABP3FSF0</accession>
<reference evidence="7" key="1">
    <citation type="journal article" date="2019" name="Int. J. Syst. Evol. Microbiol.">
        <title>The Global Catalogue of Microorganisms (GCM) 10K type strain sequencing project: providing services to taxonomists for standard genome sequencing and annotation.</title>
        <authorList>
            <consortium name="The Broad Institute Genomics Platform"/>
            <consortium name="The Broad Institute Genome Sequencing Center for Infectious Disease"/>
            <person name="Wu L."/>
            <person name="Ma J."/>
        </authorList>
    </citation>
    <scope>NUCLEOTIDE SEQUENCE [LARGE SCALE GENOMIC DNA]</scope>
    <source>
        <strain evidence="7">JCM 3146</strain>
    </source>
</reference>
<evidence type="ECO:0000313" key="7">
    <source>
        <dbReference type="Proteomes" id="UP001501822"/>
    </source>
</evidence>
<feature type="domain" description="IclR-ED" evidence="5">
    <location>
        <begin position="64"/>
        <end position="244"/>
    </location>
</feature>
<dbReference type="PROSITE" id="PS51078">
    <property type="entry name" value="ICLR_ED"/>
    <property type="match status" value="1"/>
</dbReference>
<comment type="caution">
    <text evidence="6">The sequence shown here is derived from an EMBL/GenBank/DDBJ whole genome shotgun (WGS) entry which is preliminary data.</text>
</comment>
<dbReference type="Pfam" id="PF01614">
    <property type="entry name" value="IclR_C"/>
    <property type="match status" value="1"/>
</dbReference>
<dbReference type="Pfam" id="PF09339">
    <property type="entry name" value="HTH_IclR"/>
    <property type="match status" value="1"/>
</dbReference>
<dbReference type="Proteomes" id="UP001501822">
    <property type="component" value="Unassembled WGS sequence"/>
</dbReference>
<name>A0ABP3FSF0_9ACTN</name>
<dbReference type="PANTHER" id="PTHR30136">
    <property type="entry name" value="HELIX-TURN-HELIX TRANSCRIPTIONAL REGULATOR, ICLR FAMILY"/>
    <property type="match status" value="1"/>
</dbReference>
<dbReference type="Gene3D" id="1.10.10.10">
    <property type="entry name" value="Winged helix-like DNA-binding domain superfamily/Winged helix DNA-binding domain"/>
    <property type="match status" value="1"/>
</dbReference>
<evidence type="ECO:0000256" key="3">
    <source>
        <dbReference type="ARBA" id="ARBA00023163"/>
    </source>
</evidence>
<gene>
    <name evidence="6" type="ORF">GCM10010151_12050</name>
</gene>
<dbReference type="InterPro" id="IPR005471">
    <property type="entry name" value="Tscrpt_reg_IclR_N"/>
</dbReference>
<dbReference type="Gene3D" id="3.30.450.40">
    <property type="match status" value="1"/>
</dbReference>
<evidence type="ECO:0000259" key="5">
    <source>
        <dbReference type="PROSITE" id="PS51078"/>
    </source>
</evidence>
<dbReference type="RefSeq" id="WP_425542345.1">
    <property type="nucleotide sequence ID" value="NZ_BAAABM010000007.1"/>
</dbReference>
<organism evidence="6 7">
    <name type="scientific">Actinoallomurus spadix</name>
    <dbReference type="NCBI Taxonomy" id="79912"/>
    <lineage>
        <taxon>Bacteria</taxon>
        <taxon>Bacillati</taxon>
        <taxon>Actinomycetota</taxon>
        <taxon>Actinomycetes</taxon>
        <taxon>Streptosporangiales</taxon>
        <taxon>Thermomonosporaceae</taxon>
        <taxon>Actinoallomurus</taxon>
    </lineage>
</organism>
<keyword evidence="3" id="KW-0804">Transcription</keyword>
<feature type="domain" description="HTH iclR-type" evidence="4">
    <location>
        <begin position="2"/>
        <end position="63"/>
    </location>
</feature>
<keyword evidence="1" id="KW-0805">Transcription regulation</keyword>
<dbReference type="EMBL" id="BAAABM010000007">
    <property type="protein sequence ID" value="GAA0323801.1"/>
    <property type="molecule type" value="Genomic_DNA"/>
</dbReference>
<dbReference type="SUPFAM" id="SSF55781">
    <property type="entry name" value="GAF domain-like"/>
    <property type="match status" value="1"/>
</dbReference>
<proteinExistence type="predicted"/>
<dbReference type="SUPFAM" id="SSF46785">
    <property type="entry name" value="Winged helix' DNA-binding domain"/>
    <property type="match status" value="1"/>
</dbReference>
<dbReference type="InterPro" id="IPR029016">
    <property type="entry name" value="GAF-like_dom_sf"/>
</dbReference>
<keyword evidence="7" id="KW-1185">Reference proteome</keyword>
<evidence type="ECO:0000313" key="6">
    <source>
        <dbReference type="EMBL" id="GAA0323801.1"/>
    </source>
</evidence>
<evidence type="ECO:0000259" key="4">
    <source>
        <dbReference type="PROSITE" id="PS51077"/>
    </source>
</evidence>
<dbReference type="PROSITE" id="PS51077">
    <property type="entry name" value="HTH_ICLR"/>
    <property type="match status" value="1"/>
</dbReference>
<sequence length="253" mass="27008">MIQSVDRAIRVLGVLQAERHLSLSEIAARLELAPSTVHGIIKTLQAHGLVLQEQGSARYRLGPAVLKLGNVYLDTLELRSRSLTWAGELARTTGHAVRAGVLLTDEVMIVHHEPRPDGSRQMPEVGIVIPAHASALGKAILAYAPDRARSLEAAGPLRSMTRDTVTDPVEFRAELDRVRADALAEEREEAVIGECGLAAPIFDGSRTVVGAIGVVVPKLEWPAPGTAAGTVREAARAISRELGAPGWPMTPSE</sequence>
<keyword evidence="2" id="KW-0238">DNA-binding</keyword>
<evidence type="ECO:0000256" key="1">
    <source>
        <dbReference type="ARBA" id="ARBA00023015"/>
    </source>
</evidence>
<dbReference type="PANTHER" id="PTHR30136:SF24">
    <property type="entry name" value="HTH-TYPE TRANSCRIPTIONAL REPRESSOR ALLR"/>
    <property type="match status" value="1"/>
</dbReference>
<dbReference type="InterPro" id="IPR050707">
    <property type="entry name" value="HTH_MetabolicPath_Reg"/>
</dbReference>
<dbReference type="InterPro" id="IPR014757">
    <property type="entry name" value="Tscrpt_reg_IclR_C"/>
</dbReference>
<dbReference type="InterPro" id="IPR036388">
    <property type="entry name" value="WH-like_DNA-bd_sf"/>
</dbReference>
<protein>
    <submittedName>
        <fullName evidence="6">IclR family transcriptional regulator</fullName>
    </submittedName>
</protein>